<sequence length="2186" mass="250885">MSEAYKMSSTEKIQLLERALASDLAELKTEIEENGVLQGASNQIYSSVPKPRDVFYFRSEREMILKKGLKVAGGKSIDIQADVMQKEMETCLRREYTLENLPLLLHQFYTDRIEHLVRCKYLHLMRWKRFCQHTSAMEQCYPVYQKQVGFIMQEYNDALQRAQRLSVARDNLIAGQKNSVHLVTLEDLVIYLQWFICHLHSVKYIHNYIRMLQYLPVTDKESFIETQSEKVKSQYDIMWGSVSSGLQEALEQAGLHTSEKDMSLPRHQTEREEIKSLLHHLLPCFNIQYDTDRLTSTISEMELLSLVSSKFRTMFSKQQTMRTFPVYDSGTETTEGWGFKGPSMALKKKASWIPYIRFMPKLDPWQQKCLTKFKQNKKVDELLRLQSQFIEISRAEKAMEILQTHAENILMPTPVQPVSAKSSMDIWIKIYSLPDFPQNVTLSDGLLPAQISETNRELGLSKRPQSSRQKKETEYSYQSTLQLLGLEEAEDSNKDPVMIKGAYLSLLYLRHLRIRELQRVCLGFLNYFRSIQRTMTFDTCGLTGKPNSLSSNTGEDQCWINAAQGGSGVPNGLGSHLYMHYTPADFKVQSSNFMEFSEVENQNDFYTTEDGIIHTQDQRGAFIMYDVALEDLQELQEQLLLMATCLIEQEKGIKSNMMEENELDISSWAQITVDRFAILLDLWTWETAFLENKQQLIDSYFEAYQHTFDKEERFALVQVITDIMFRRPRFDIGSKYFLKAYSDECQCLRLHLQLVRNILNSQIDSQREFIQKVWRNGQEGSVSEFGLPLNIKTTPLVSLNNSSSALKNIYLLEFHPSLGLANLISKAVDHVCHEFQYIAQAKTAHEASSVEKHVLQLALDKWVALRDPKLSFDANIQKDLFAEVLIEDPLVVKDICLSALDLADEDKKHGRSKQNFILETFAKVLELVTIRHRLIETSAETVQLSRAYTMFAEEMGFSESHLYLRPVHFEFASHKDTVEQPPPTFITAILEDDSCVDKYSPSANLLAIHDVDDNQLGKFSFWTREGILQLLKKSGIENMQVVLACQLSQRNALLAAVQLGSVCYVAPVSLTNIDSKDSCSLVQRRKNSEVEKNSWALVDRKMSLMALPQQMTNGLPLQSFRNKKRLPEAFVSIQLEKVGPRDAMLNMFLQKKQAMGTAMKNPEEVEKVKRDLVTNYCQRLNNRTCNHALRGQIIAYCNSLKNLLEEVPVIKKSYFIIGHPQNKKSGLKEAPQADPRTFKERPYSLLTEDGQTFLNLWYIPSPAEVLVMFKALPEKAAFRALYQTLYIIAAVHDIVSYIFSFAQLGNLCSNYRHSKHKALAADWGGTEGIGAELLEIQKSIDSLSNPQDPKEVASLLLLRREVIFLQFEAAVRYLIREAFLSTGNVCAFNVTTDNMYHGLQALSNAVRASAFSSLLPLPEPLDPHSHRAFMLYPWRTFLANGGLFPLAISNLHTLGYHMQLCLCEMTDQERSVAHGELVGVKLLMEDILQSDNTLISFTIEGNQESKQTSLDMFSAIQGSQEPVQSTCHQPILVPHDPIGVFQLLKSFLILWKQLEMFKERWGKLKLQVEKINTVPLYKQFSELYRDDIFYPTMKAIARQMGKEEEFEGITLRTQVVLPPKGASEAKIRICQLHKILEDIEIHMIHEVKKKTAKELTLVKTERSREASLPTELWKQNVMKEHYSPVRPQIVEKFVQNLMSEVEERTSQVTFRKDHLEDCLKSLACDVMARERSNFETYSMFYENLLHQEHQLLYQKEQEIAAIDANQRENEEKFGKTAEMSHELLLEVTALRAKLSDLEEESLSSRETIRKEIQEEHEALVRSLFAQCVYLKSKLEEYYINMKQHVSELISGVRKEGVDDIILLKKKYGFTKDYSSLANSLSKQNMLQSLREENSSLNALFCKMKALHHWKTTSKEGQLRRSISNAEKEAAQNKKEGLKLKLSVAQEVTLLRQQLMVARTSLTRTQAENSHLNQQLCKQKELLSGLEHRYSQEMRNRQQAEREKSASVDKLLGDIQDRESRLRTVTEEAERSSRMGQMEQNKIKREVKQMRSQLIQERSLKLDAFHRVDELQTQVYDLEMFSIRNSSTGMRKTSASLLSPSGRSHSAVSSSWSSQSTPFGQGPIGDLQCYVPPDTTASSRLEMRMQRPKTVPSRCRNTTAGTGLPTVADSTSQAILTQLLDLKLNYK</sequence>
<dbReference type="OMA" id="YECAILR"/>
<dbReference type="Bgee" id="ENSXETG00000040300">
    <property type="expression patterns" value="Expressed in neurula embryo"/>
</dbReference>
<proteinExistence type="predicted"/>
<dbReference type="Xenbase" id="XB-GENE-29083195">
    <property type="gene designation" value="LOC100496491"/>
</dbReference>
<evidence type="ECO:0000259" key="2">
    <source>
        <dbReference type="Pfam" id="PF15082"/>
    </source>
</evidence>
<evidence type="ECO:0000313" key="4">
    <source>
        <dbReference type="Proteomes" id="UP000008143"/>
    </source>
</evidence>
<dbReference type="PANTHER" id="PTHR33331">
    <property type="entry name" value="COILED-COIL DOMAIN-CONTAINING PROTEIN 162"/>
    <property type="match status" value="1"/>
</dbReference>
<dbReference type="Pfam" id="PF15082">
    <property type="entry name" value="DUF4549"/>
    <property type="match status" value="1"/>
</dbReference>
<dbReference type="GeneID" id="100496491"/>
<evidence type="ECO:0000313" key="3">
    <source>
        <dbReference type="Ensembl" id="ENSXETP00000108508"/>
    </source>
</evidence>
<dbReference type="RefSeq" id="XP_031757879.1">
    <property type="nucleotide sequence ID" value="XM_031902019.1"/>
</dbReference>
<feature type="domain" description="DUF4549" evidence="2">
    <location>
        <begin position="4"/>
        <end position="145"/>
    </location>
</feature>
<evidence type="ECO:0000313" key="5">
    <source>
        <dbReference type="RefSeq" id="XP_031757879.1"/>
    </source>
</evidence>
<reference evidence="3" key="2">
    <citation type="submission" date="2021-03" db="UniProtKB">
        <authorList>
            <consortium name="Ensembl"/>
        </authorList>
    </citation>
    <scope>IDENTIFICATION</scope>
</reference>
<reference evidence="3" key="1">
    <citation type="journal article" date="2010" name="Science">
        <title>The genome of the Western clawed frog Xenopus tropicalis.</title>
        <authorList>
            <person name="Hellsten U."/>
            <person name="Harland R.M."/>
            <person name="Gilchrist M.J."/>
            <person name="Hendrix D."/>
            <person name="Jurka J."/>
            <person name="Kapitonov V."/>
            <person name="Ovcharenko I."/>
            <person name="Putnam N.H."/>
            <person name="Shu S."/>
            <person name="Taher L."/>
            <person name="Blitz I.L."/>
            <person name="Blumberg B."/>
            <person name="Dichmann D.S."/>
            <person name="Dubchak I."/>
            <person name="Amaya E."/>
            <person name="Detter J.C."/>
            <person name="Fletcher R."/>
            <person name="Gerhard D.S."/>
            <person name="Goodstein D."/>
            <person name="Graves T."/>
            <person name="Grigoriev I.V."/>
            <person name="Grimwood J."/>
            <person name="Kawashima T."/>
            <person name="Lindquist E."/>
            <person name="Lucas S.M."/>
            <person name="Mead P.E."/>
            <person name="Mitros T."/>
            <person name="Ogino H."/>
            <person name="Ohta Y."/>
            <person name="Poliakov A.V."/>
            <person name="Pollet N."/>
            <person name="Robert J."/>
            <person name="Salamov A."/>
            <person name="Sater A.K."/>
            <person name="Schmutz J."/>
            <person name="Terry A."/>
            <person name="Vize P.D."/>
            <person name="Warren W.C."/>
            <person name="Wells D."/>
            <person name="Wills A."/>
            <person name="Wilson R.K."/>
            <person name="Zimmerman L.B."/>
            <person name="Zorn A.M."/>
            <person name="Grainger R."/>
            <person name="Grammer T."/>
            <person name="Khokha M.K."/>
            <person name="Richardson P.M."/>
            <person name="Rokhsar D.S."/>
        </authorList>
    </citation>
    <scope>NUCLEOTIDE SEQUENCE [LARGE SCALE GENOMIC DNA]</scope>
    <source>
        <strain evidence="3">Nigerian</strain>
    </source>
</reference>
<feature type="region of interest" description="Disordered" evidence="1">
    <location>
        <begin position="2092"/>
        <end position="2127"/>
    </location>
</feature>
<dbReference type="GeneTree" id="ENSGT00940000165946"/>
<feature type="region of interest" description="Disordered" evidence="1">
    <location>
        <begin position="1991"/>
        <end position="2042"/>
    </location>
</feature>
<keyword evidence="4" id="KW-1185">Reference proteome</keyword>
<dbReference type="InterPro" id="IPR040401">
    <property type="entry name" value="CCDC162"/>
</dbReference>
<evidence type="ECO:0000313" key="6">
    <source>
        <dbReference type="Xenbase" id="XB-GENE-29083195"/>
    </source>
</evidence>
<protein>
    <submittedName>
        <fullName evidence="3">Uncharacterized LOC100496491</fullName>
    </submittedName>
    <submittedName>
        <fullName evidence="5">Uncharacterized protein LOC100496491 isoform X1</fullName>
    </submittedName>
</protein>
<reference evidence="5" key="3">
    <citation type="submission" date="2025-04" db="UniProtKB">
        <authorList>
            <consortium name="RefSeq"/>
        </authorList>
    </citation>
    <scope>IDENTIFICATION</scope>
    <source>
        <strain evidence="5">Nigerian</strain>
        <tissue evidence="5">Liver and blood</tissue>
    </source>
</reference>
<gene>
    <name evidence="3 5 6" type="primary">LOC100496491</name>
</gene>
<dbReference type="InterPro" id="IPR029376">
    <property type="entry name" value="DUF4549"/>
</dbReference>
<name>A0A803JKN3_XENTR</name>
<dbReference type="Proteomes" id="UP000008143">
    <property type="component" value="Chromosome 5"/>
</dbReference>
<dbReference type="KEGG" id="xtr:100496491"/>
<dbReference type="Ensembl" id="ENSXETT00000121515">
    <property type="protein sequence ID" value="ENSXETP00000108508"/>
    <property type="gene ID" value="ENSXETG00000040300"/>
</dbReference>
<feature type="compositionally biased region" description="Low complexity" evidence="1">
    <location>
        <begin position="2098"/>
        <end position="2115"/>
    </location>
</feature>
<organism evidence="3">
    <name type="scientific">Xenopus tropicalis</name>
    <name type="common">Western clawed frog</name>
    <name type="synonym">Silurana tropicalis</name>
    <dbReference type="NCBI Taxonomy" id="8364"/>
    <lineage>
        <taxon>Eukaryota</taxon>
        <taxon>Metazoa</taxon>
        <taxon>Chordata</taxon>
        <taxon>Craniata</taxon>
        <taxon>Vertebrata</taxon>
        <taxon>Euteleostomi</taxon>
        <taxon>Amphibia</taxon>
        <taxon>Batrachia</taxon>
        <taxon>Anura</taxon>
        <taxon>Pipoidea</taxon>
        <taxon>Pipidae</taxon>
        <taxon>Xenopodinae</taxon>
        <taxon>Xenopus</taxon>
        <taxon>Silurana</taxon>
    </lineage>
</organism>
<dbReference type="PANTHER" id="PTHR33331:SF13">
    <property type="entry name" value="COILED-COIL DOMAIN CONTAINING 162"/>
    <property type="match status" value="1"/>
</dbReference>
<feature type="region of interest" description="Disordered" evidence="1">
    <location>
        <begin position="2144"/>
        <end position="2163"/>
    </location>
</feature>
<evidence type="ECO:0000256" key="1">
    <source>
        <dbReference type="SAM" id="MobiDB-lite"/>
    </source>
</evidence>
<accession>A0A803JKN3</accession>
<dbReference type="OrthoDB" id="76966at2759"/>
<feature type="compositionally biased region" description="Basic and acidic residues" evidence="1">
    <location>
        <begin position="1991"/>
        <end position="2032"/>
    </location>
</feature>